<evidence type="ECO:0000313" key="3">
    <source>
        <dbReference type="Proteomes" id="UP001139646"/>
    </source>
</evidence>
<organism evidence="2 3">
    <name type="scientific">Colwellia maritima</name>
    <dbReference type="NCBI Taxonomy" id="2912588"/>
    <lineage>
        <taxon>Bacteria</taxon>
        <taxon>Pseudomonadati</taxon>
        <taxon>Pseudomonadota</taxon>
        <taxon>Gammaproteobacteria</taxon>
        <taxon>Alteromonadales</taxon>
        <taxon>Colwelliaceae</taxon>
        <taxon>Colwellia</taxon>
    </lineage>
</organism>
<evidence type="ECO:0000313" key="2">
    <source>
        <dbReference type="EMBL" id="MCI2284719.1"/>
    </source>
</evidence>
<dbReference type="InterPro" id="IPR018490">
    <property type="entry name" value="cNMP-bd_dom_sf"/>
</dbReference>
<reference evidence="2" key="1">
    <citation type="submission" date="2022-01" db="EMBL/GenBank/DDBJ databases">
        <title>Colwellia maritima, isolated from seawater.</title>
        <authorList>
            <person name="Kristyanto S."/>
            <person name="Jung J."/>
            <person name="Jeon C.O."/>
        </authorList>
    </citation>
    <scope>NUCLEOTIDE SEQUENCE</scope>
    <source>
        <strain evidence="2">MSW7</strain>
    </source>
</reference>
<dbReference type="EMBL" id="JAKKSL010000003">
    <property type="protein sequence ID" value="MCI2284719.1"/>
    <property type="molecule type" value="Genomic_DNA"/>
</dbReference>
<accession>A0ABS9X3B7</accession>
<proteinExistence type="predicted"/>
<evidence type="ECO:0000259" key="1">
    <source>
        <dbReference type="PROSITE" id="PS50042"/>
    </source>
</evidence>
<feature type="domain" description="Cyclic nucleotide-binding" evidence="1">
    <location>
        <begin position="16"/>
        <end position="69"/>
    </location>
</feature>
<dbReference type="PROSITE" id="PS50042">
    <property type="entry name" value="CNMP_BINDING_3"/>
    <property type="match status" value="1"/>
</dbReference>
<keyword evidence="3" id="KW-1185">Reference proteome</keyword>
<comment type="caution">
    <text evidence="2">The sequence shown here is derived from an EMBL/GenBank/DDBJ whole genome shotgun (WGS) entry which is preliminary data.</text>
</comment>
<dbReference type="Gene3D" id="2.60.120.10">
    <property type="entry name" value="Jelly Rolls"/>
    <property type="match status" value="1"/>
</dbReference>
<sequence>MDISKLAKEYGISQCYKKKSCIFSQGDENQYLYIITSGLLKAYYNSVDGKEYIKSFLFPGDSIASIRALQGGTCSFSLLCLQETQTIKIPYAKIISTAAEDINTAQAVINFLLLFSMKKEQREYELLCLNAEQRYNALLSQTPNITEFVTQNDIARYLGITPVALSRIKNNQLK</sequence>
<dbReference type="CDD" id="cd00038">
    <property type="entry name" value="CAP_ED"/>
    <property type="match status" value="1"/>
</dbReference>
<name>A0ABS9X3B7_9GAMM</name>
<dbReference type="InterPro" id="IPR000595">
    <property type="entry name" value="cNMP-bd_dom"/>
</dbReference>
<dbReference type="InterPro" id="IPR014710">
    <property type="entry name" value="RmlC-like_jellyroll"/>
</dbReference>
<dbReference type="SUPFAM" id="SSF51206">
    <property type="entry name" value="cAMP-binding domain-like"/>
    <property type="match status" value="1"/>
</dbReference>
<dbReference type="Proteomes" id="UP001139646">
    <property type="component" value="Unassembled WGS sequence"/>
</dbReference>
<dbReference type="RefSeq" id="WP_242287191.1">
    <property type="nucleotide sequence ID" value="NZ_JAKKSL010000003.1"/>
</dbReference>
<gene>
    <name evidence="2" type="ORF">L3081_16655</name>
</gene>
<protein>
    <submittedName>
        <fullName evidence="2">Crp/Fnr family transcriptional regulator</fullName>
    </submittedName>
</protein>
<dbReference type="Pfam" id="PF00027">
    <property type="entry name" value="cNMP_binding"/>
    <property type="match status" value="1"/>
</dbReference>